<evidence type="ECO:0000313" key="2">
    <source>
        <dbReference type="Proteomes" id="UP000499080"/>
    </source>
</evidence>
<dbReference type="AlphaFoldDB" id="A0A4Y2CIQ0"/>
<keyword evidence="2" id="KW-1185">Reference proteome</keyword>
<comment type="caution">
    <text evidence="1">The sequence shown here is derived from an EMBL/GenBank/DDBJ whole genome shotgun (WGS) entry which is preliminary data.</text>
</comment>
<organism evidence="1 2">
    <name type="scientific">Araneus ventricosus</name>
    <name type="common">Orbweaver spider</name>
    <name type="synonym">Epeira ventricosa</name>
    <dbReference type="NCBI Taxonomy" id="182803"/>
    <lineage>
        <taxon>Eukaryota</taxon>
        <taxon>Metazoa</taxon>
        <taxon>Ecdysozoa</taxon>
        <taxon>Arthropoda</taxon>
        <taxon>Chelicerata</taxon>
        <taxon>Arachnida</taxon>
        <taxon>Araneae</taxon>
        <taxon>Araneomorphae</taxon>
        <taxon>Entelegynae</taxon>
        <taxon>Araneoidea</taxon>
        <taxon>Araneidae</taxon>
        <taxon>Araneus</taxon>
    </lineage>
</organism>
<accession>A0A4Y2CIQ0</accession>
<dbReference type="EMBL" id="BGPR01000201">
    <property type="protein sequence ID" value="GBM04321.1"/>
    <property type="molecule type" value="Genomic_DNA"/>
</dbReference>
<reference evidence="1 2" key="1">
    <citation type="journal article" date="2019" name="Sci. Rep.">
        <title>Orb-weaving spider Araneus ventricosus genome elucidates the spidroin gene catalogue.</title>
        <authorList>
            <person name="Kono N."/>
            <person name="Nakamura H."/>
            <person name="Ohtoshi R."/>
            <person name="Moran D.A.P."/>
            <person name="Shinohara A."/>
            <person name="Yoshida Y."/>
            <person name="Fujiwara M."/>
            <person name="Mori M."/>
            <person name="Tomita M."/>
            <person name="Arakawa K."/>
        </authorList>
    </citation>
    <scope>NUCLEOTIDE SEQUENCE [LARGE SCALE GENOMIC DNA]</scope>
</reference>
<gene>
    <name evidence="1" type="ORF">AVEN_146196_1</name>
</gene>
<evidence type="ECO:0000313" key="1">
    <source>
        <dbReference type="EMBL" id="GBM04321.1"/>
    </source>
</evidence>
<sequence length="95" mass="10980">MDGRYTHFCPNLSRFPLLELDCFPHQSQNLFHGPSNQSLLRRDLIHHYSSSTGLSLLISSKNSRILLSRDCCFMVIKLAYGERFTHLHDRSDGTE</sequence>
<dbReference type="Proteomes" id="UP000499080">
    <property type="component" value="Unassembled WGS sequence"/>
</dbReference>
<proteinExistence type="predicted"/>
<name>A0A4Y2CIQ0_ARAVE</name>
<protein>
    <submittedName>
        <fullName evidence="1">Uncharacterized protein</fullName>
    </submittedName>
</protein>